<dbReference type="GeneID" id="56036691"/>
<keyword evidence="2" id="KW-0378">Hydrolase</keyword>
<gene>
    <name evidence="2" type="ORF">HUG12_04490</name>
</gene>
<dbReference type="OrthoDB" id="6433at2157"/>
<dbReference type="InterPro" id="IPR036866">
    <property type="entry name" value="RibonucZ/Hydroxyglut_hydro"/>
</dbReference>
<sequence>MDREIRPGVHWLYEPGPDRSGMIEGMEPIPDWYDEEESVHIPQCAYLLDGGDETLLIDTLSPASTDLILGELDELLDDGLDYLVVSHPDVPHAGGTGAIRREYDPTVVAPRYGDDHELYRLDDARLVGEGDSIDLGGYVVDFHEATFLDAPVSLWMSERTEGMLFTVDWMGFPHLESERLRFVDELDGDLDGTRLLQFHGRVLFWHQYVDVEKVQREIERVKRTHDPEMILPAHGLVIREDSGTYFELMKDVVAEIERRDRIGALG</sequence>
<dbReference type="RefSeq" id="WP_179267618.1">
    <property type="nucleotide sequence ID" value="NZ_CP058579.1"/>
</dbReference>
<dbReference type="KEGG" id="halu:HUG12_04490"/>
<dbReference type="Proteomes" id="UP000509626">
    <property type="component" value="Chromosome"/>
</dbReference>
<accession>A0A7D5L957</accession>
<dbReference type="Pfam" id="PF00753">
    <property type="entry name" value="Lactamase_B"/>
    <property type="match status" value="1"/>
</dbReference>
<dbReference type="PANTHER" id="PTHR43717:SF1">
    <property type="entry name" value="ANAEROBIC NITRIC OXIDE REDUCTASE FLAVORUBREDOXIN"/>
    <property type="match status" value="1"/>
</dbReference>
<dbReference type="InterPro" id="IPR001279">
    <property type="entry name" value="Metallo-B-lactamas"/>
</dbReference>
<name>A0A7D5L957_9EURY</name>
<evidence type="ECO:0000259" key="1">
    <source>
        <dbReference type="SMART" id="SM00849"/>
    </source>
</evidence>
<dbReference type="PANTHER" id="PTHR43717">
    <property type="entry name" value="ANAEROBIC NITRIC OXIDE REDUCTASE FLAVORUBREDOXIN"/>
    <property type="match status" value="1"/>
</dbReference>
<dbReference type="EMBL" id="CP058579">
    <property type="protein sequence ID" value="QLG61034.1"/>
    <property type="molecule type" value="Genomic_DNA"/>
</dbReference>
<organism evidence="2 3">
    <name type="scientific">Halorarum salinum</name>
    <dbReference type="NCBI Taxonomy" id="2743089"/>
    <lineage>
        <taxon>Archaea</taxon>
        <taxon>Methanobacteriati</taxon>
        <taxon>Methanobacteriota</taxon>
        <taxon>Stenosarchaea group</taxon>
        <taxon>Halobacteria</taxon>
        <taxon>Halobacteriales</taxon>
        <taxon>Haloferacaceae</taxon>
        <taxon>Halorarum</taxon>
    </lineage>
</organism>
<dbReference type="AlphaFoldDB" id="A0A7D5L957"/>
<feature type="domain" description="Metallo-beta-lactamase" evidence="1">
    <location>
        <begin position="42"/>
        <end position="234"/>
    </location>
</feature>
<dbReference type="SMART" id="SM00849">
    <property type="entry name" value="Lactamase_B"/>
    <property type="match status" value="1"/>
</dbReference>
<dbReference type="GO" id="GO:0016787">
    <property type="term" value="F:hydrolase activity"/>
    <property type="evidence" value="ECO:0007669"/>
    <property type="project" value="UniProtKB-KW"/>
</dbReference>
<keyword evidence="3" id="KW-1185">Reference proteome</keyword>
<evidence type="ECO:0000313" key="2">
    <source>
        <dbReference type="EMBL" id="QLG61034.1"/>
    </source>
</evidence>
<proteinExistence type="predicted"/>
<reference evidence="2 3" key="1">
    <citation type="submission" date="2020-06" db="EMBL/GenBank/DDBJ databases">
        <title>NJ-3-1, isolated from saline soil.</title>
        <authorList>
            <person name="Cui H.L."/>
            <person name="Shi X."/>
        </authorList>
    </citation>
    <scope>NUCLEOTIDE SEQUENCE [LARGE SCALE GENOMIC DNA]</scope>
    <source>
        <strain evidence="2 3">NJ-3-1</strain>
    </source>
</reference>
<dbReference type="Gene3D" id="3.60.15.10">
    <property type="entry name" value="Ribonuclease Z/Hydroxyacylglutathione hydrolase-like"/>
    <property type="match status" value="1"/>
</dbReference>
<evidence type="ECO:0000313" key="3">
    <source>
        <dbReference type="Proteomes" id="UP000509626"/>
    </source>
</evidence>
<dbReference type="SUPFAM" id="SSF56281">
    <property type="entry name" value="Metallo-hydrolase/oxidoreductase"/>
    <property type="match status" value="1"/>
</dbReference>
<protein>
    <submittedName>
        <fullName evidence="2">MBL fold metallo-hydrolase</fullName>
    </submittedName>
</protein>